<sequence length="431" mass="46222">MTDPTIAGVMTGHPGEAREPSPVGRPWPTLAPAALHGLPGTIVQTIEPHTEADPAAMLFTLFTAAGAMIGGSPHMLTGGVEHGAKVWTLIIGRTAGGMKGTSFAEIRRVLKAADPEFCTAKVVSGLSSAEGLIQQVRDGSGDDLDSDHFDEGVVDKRLLVIESEFASVLAQGKREGNTLLPVIRQAWDGGTLRTMTLRPKVATDPHIGIVGHITPTELRAKLNEAERAGGTMNRYLPVLSRRSKLLPDGGDLAEAELKAMGASLRAAIDRARSVGRMRRTPEAARHWRDLYKRLAADHAGDGPVAQVVARAAPQVLRLSVTAALLDGSEVIDLPHLQAAEAMWSYAEDSAWWVFGNTSGNPDLDRLKAFVDAGGERGVTRTAIVAECFGRNRKKDQINALWAELLTLGNYEEWSEPTGGRPLMGLRRKKAN</sequence>
<accession>A0A7W3TCC2</accession>
<dbReference type="RefSeq" id="WP_182605521.1">
    <property type="nucleotide sequence ID" value="NZ_VKHT01000137.1"/>
</dbReference>
<reference evidence="3" key="1">
    <citation type="submission" date="2019-10" db="EMBL/GenBank/DDBJ databases">
        <title>Streptomyces sp. nov., a novel actinobacterium isolated from alkaline environment.</title>
        <authorList>
            <person name="Golinska P."/>
        </authorList>
    </citation>
    <scope>NUCLEOTIDE SEQUENCE [LARGE SCALE GENOMIC DNA]</scope>
    <source>
        <strain evidence="3">DSM 42118</strain>
    </source>
</reference>
<comment type="caution">
    <text evidence="2">The sequence shown here is derived from an EMBL/GenBank/DDBJ whole genome shotgun (WGS) entry which is preliminary data.</text>
</comment>
<dbReference type="AlphaFoldDB" id="A0A7W3TCC2"/>
<evidence type="ECO:0000313" key="3">
    <source>
        <dbReference type="Proteomes" id="UP000538929"/>
    </source>
</evidence>
<dbReference type="Proteomes" id="UP000538929">
    <property type="component" value="Unassembled WGS sequence"/>
</dbReference>
<dbReference type="EMBL" id="VKHT01000137">
    <property type="protein sequence ID" value="MBB0243885.1"/>
    <property type="molecule type" value="Genomic_DNA"/>
</dbReference>
<protein>
    <recommendedName>
        <fullName evidence="4">DUF3987 domain-containing protein</fullName>
    </recommendedName>
</protein>
<gene>
    <name evidence="2" type="ORF">FNQ90_07130</name>
</gene>
<evidence type="ECO:0000256" key="1">
    <source>
        <dbReference type="SAM" id="MobiDB-lite"/>
    </source>
</evidence>
<proteinExistence type="predicted"/>
<organism evidence="2 3">
    <name type="scientific">Streptomyces alkaliphilus</name>
    <dbReference type="NCBI Taxonomy" id="1472722"/>
    <lineage>
        <taxon>Bacteria</taxon>
        <taxon>Bacillati</taxon>
        <taxon>Actinomycetota</taxon>
        <taxon>Actinomycetes</taxon>
        <taxon>Kitasatosporales</taxon>
        <taxon>Streptomycetaceae</taxon>
        <taxon>Streptomyces</taxon>
    </lineage>
</organism>
<evidence type="ECO:0008006" key="4">
    <source>
        <dbReference type="Google" id="ProtNLM"/>
    </source>
</evidence>
<evidence type="ECO:0000313" key="2">
    <source>
        <dbReference type="EMBL" id="MBB0243885.1"/>
    </source>
</evidence>
<keyword evidence="3" id="KW-1185">Reference proteome</keyword>
<name>A0A7W3TCC2_9ACTN</name>
<feature type="region of interest" description="Disordered" evidence="1">
    <location>
        <begin position="1"/>
        <end position="26"/>
    </location>
</feature>